<dbReference type="Pfam" id="PF00043">
    <property type="entry name" value="GST_C"/>
    <property type="match status" value="1"/>
</dbReference>
<dbReference type="Gene3D" id="3.40.30.10">
    <property type="entry name" value="Glutaredoxin"/>
    <property type="match status" value="1"/>
</dbReference>
<proteinExistence type="inferred from homology"/>
<dbReference type="InterPro" id="IPR010987">
    <property type="entry name" value="Glutathione-S-Trfase_C-like"/>
</dbReference>
<name>A0A7H8QVN7_TALRU</name>
<keyword evidence="3" id="KW-0808">Transferase</keyword>
<organism evidence="7 8">
    <name type="scientific">Talaromyces rugulosus</name>
    <name type="common">Penicillium rugulosum</name>
    <dbReference type="NCBI Taxonomy" id="121627"/>
    <lineage>
        <taxon>Eukaryota</taxon>
        <taxon>Fungi</taxon>
        <taxon>Dikarya</taxon>
        <taxon>Ascomycota</taxon>
        <taxon>Pezizomycotina</taxon>
        <taxon>Eurotiomycetes</taxon>
        <taxon>Eurotiomycetidae</taxon>
        <taxon>Eurotiales</taxon>
        <taxon>Trichocomaceae</taxon>
        <taxon>Talaromyces</taxon>
        <taxon>Talaromyces sect. Islandici</taxon>
    </lineage>
</organism>
<dbReference type="InterPro" id="IPR004046">
    <property type="entry name" value="GST_C"/>
</dbReference>
<dbReference type="GO" id="GO:0005737">
    <property type="term" value="C:cytoplasm"/>
    <property type="evidence" value="ECO:0007669"/>
    <property type="project" value="TreeGrafter"/>
</dbReference>
<dbReference type="InterPro" id="IPR004045">
    <property type="entry name" value="Glutathione_S-Trfase_N"/>
</dbReference>
<dbReference type="PANTHER" id="PTHR43900:SF3">
    <property type="entry name" value="GLUTATHIONE S-TRANSFERASE RHO"/>
    <property type="match status" value="1"/>
</dbReference>
<feature type="domain" description="GST C-terminal" evidence="6">
    <location>
        <begin position="77"/>
        <end position="197"/>
    </location>
</feature>
<gene>
    <name evidence="7" type="ORF">TRUGW13939_05157</name>
</gene>
<feature type="domain" description="GST N-terminal" evidence="5">
    <location>
        <begin position="1"/>
        <end position="83"/>
    </location>
</feature>
<reference evidence="8" key="1">
    <citation type="submission" date="2020-06" db="EMBL/GenBank/DDBJ databases">
        <title>A chromosome-scale genome assembly of Talaromyces rugulosus W13939.</title>
        <authorList>
            <person name="Wang B."/>
            <person name="Guo L."/>
            <person name="Ye K."/>
            <person name="Wang L."/>
        </authorList>
    </citation>
    <scope>NUCLEOTIDE SEQUENCE [LARGE SCALE GENOMIC DNA]</scope>
    <source>
        <strain evidence="8">W13939</strain>
    </source>
</reference>
<evidence type="ECO:0000313" key="7">
    <source>
        <dbReference type="EMBL" id="QKX58037.1"/>
    </source>
</evidence>
<dbReference type="KEGG" id="trg:TRUGW13939_05157"/>
<evidence type="ECO:0000256" key="2">
    <source>
        <dbReference type="ARBA" id="ARBA00012452"/>
    </source>
</evidence>
<dbReference type="GO" id="GO:0004364">
    <property type="term" value="F:glutathione transferase activity"/>
    <property type="evidence" value="ECO:0007669"/>
    <property type="project" value="UniProtKB-EC"/>
</dbReference>
<accession>A0A7H8QVN7</accession>
<evidence type="ECO:0000259" key="5">
    <source>
        <dbReference type="PROSITE" id="PS50404"/>
    </source>
</evidence>
<dbReference type="PROSITE" id="PS50404">
    <property type="entry name" value="GST_NTER"/>
    <property type="match status" value="1"/>
</dbReference>
<dbReference type="RefSeq" id="XP_035344215.1">
    <property type="nucleotide sequence ID" value="XM_035488322.1"/>
</dbReference>
<protein>
    <recommendedName>
        <fullName evidence="2">glutathione transferase</fullName>
        <ecNumber evidence="2">2.5.1.18</ecNumber>
    </recommendedName>
</protein>
<comment type="similarity">
    <text evidence="1">Belongs to the GST superfamily. Phi family.</text>
</comment>
<dbReference type="Proteomes" id="UP000509510">
    <property type="component" value="Chromosome III"/>
</dbReference>
<evidence type="ECO:0000256" key="3">
    <source>
        <dbReference type="ARBA" id="ARBA00022679"/>
    </source>
</evidence>
<dbReference type="PROSITE" id="PS50405">
    <property type="entry name" value="GST_CTER"/>
    <property type="match status" value="1"/>
</dbReference>
<dbReference type="OrthoDB" id="249703at2759"/>
<dbReference type="GO" id="GO:0043295">
    <property type="term" value="F:glutathione binding"/>
    <property type="evidence" value="ECO:0007669"/>
    <property type="project" value="TreeGrafter"/>
</dbReference>
<dbReference type="EMBL" id="CP055900">
    <property type="protein sequence ID" value="QKX58037.1"/>
    <property type="molecule type" value="Genomic_DNA"/>
</dbReference>
<dbReference type="Pfam" id="PF13409">
    <property type="entry name" value="GST_N_2"/>
    <property type="match status" value="1"/>
</dbReference>
<dbReference type="Gene3D" id="1.20.1050.10">
    <property type="match status" value="1"/>
</dbReference>
<dbReference type="InterPro" id="IPR036249">
    <property type="entry name" value="Thioredoxin-like_sf"/>
</dbReference>
<dbReference type="GeneID" id="55992655"/>
<keyword evidence="8" id="KW-1185">Reference proteome</keyword>
<dbReference type="FunFam" id="1.20.1050.10:FF:000004">
    <property type="entry name" value="Glutathione S-transferase F2"/>
    <property type="match status" value="1"/>
</dbReference>
<dbReference type="EC" id="2.5.1.18" evidence="2"/>
<dbReference type="GO" id="GO:0009636">
    <property type="term" value="P:response to toxic substance"/>
    <property type="evidence" value="ECO:0007669"/>
    <property type="project" value="UniProtKB-ARBA"/>
</dbReference>
<dbReference type="SUPFAM" id="SSF52833">
    <property type="entry name" value="Thioredoxin-like"/>
    <property type="match status" value="1"/>
</dbReference>
<evidence type="ECO:0000256" key="1">
    <source>
        <dbReference type="ARBA" id="ARBA00010128"/>
    </source>
</evidence>
<evidence type="ECO:0000313" key="8">
    <source>
        <dbReference type="Proteomes" id="UP000509510"/>
    </source>
</evidence>
<dbReference type="InterPro" id="IPR036282">
    <property type="entry name" value="Glutathione-S-Trfase_C_sf"/>
</dbReference>
<dbReference type="AlphaFoldDB" id="A0A7H8QVN7"/>
<dbReference type="SUPFAM" id="SSF47616">
    <property type="entry name" value="GST C-terminal domain-like"/>
    <property type="match status" value="1"/>
</dbReference>
<dbReference type="GO" id="GO:0006749">
    <property type="term" value="P:glutathione metabolic process"/>
    <property type="evidence" value="ECO:0007669"/>
    <property type="project" value="TreeGrafter"/>
</dbReference>
<dbReference type="PANTHER" id="PTHR43900">
    <property type="entry name" value="GLUTATHIONE S-TRANSFERASE RHO"/>
    <property type="match status" value="1"/>
</dbReference>
<comment type="catalytic activity">
    <reaction evidence="4">
        <text>RX + glutathione = an S-substituted glutathione + a halide anion + H(+)</text>
        <dbReference type="Rhea" id="RHEA:16437"/>
        <dbReference type="ChEBI" id="CHEBI:15378"/>
        <dbReference type="ChEBI" id="CHEBI:16042"/>
        <dbReference type="ChEBI" id="CHEBI:17792"/>
        <dbReference type="ChEBI" id="CHEBI:57925"/>
        <dbReference type="ChEBI" id="CHEBI:90779"/>
        <dbReference type="EC" id="2.5.1.18"/>
    </reaction>
</comment>
<evidence type="ECO:0000256" key="4">
    <source>
        <dbReference type="ARBA" id="ARBA00047960"/>
    </source>
</evidence>
<sequence>MPLKIYGMAQSSCTRRVLVTLAEKNITDYELIIVNLPLGEQYKPSYTEKAPFGKVPLLDDNGFLLYESRAICQGRLGGIRIACSIEINFFDVPIYALVWEKLIKQRAQLGEPDEALAKKNLDLLDTNLAVYEKILSKQKYLAGDEITLADLYHLPYGVEAWEVGLRDVVNKYPHVTRWFESIESRSSWERVLIESSL</sequence>
<evidence type="ECO:0000259" key="6">
    <source>
        <dbReference type="PROSITE" id="PS50405"/>
    </source>
</evidence>